<dbReference type="OrthoDB" id="5873055at2759"/>
<reference evidence="7 8" key="2">
    <citation type="journal article" date="2019" name="G3 (Bethesda)">
        <title>Hybrid Assembly of the Genome of the Entomopathogenic Nematode Steinernema carpocapsae Identifies the X-Chromosome.</title>
        <authorList>
            <person name="Serra L."/>
            <person name="Macchietto M."/>
            <person name="Macias-Munoz A."/>
            <person name="McGill C.J."/>
            <person name="Rodriguez I.M."/>
            <person name="Rodriguez B."/>
            <person name="Murad R."/>
            <person name="Mortazavi A."/>
        </authorList>
    </citation>
    <scope>NUCLEOTIDE SEQUENCE [LARGE SCALE GENOMIC DNA]</scope>
    <source>
        <strain evidence="7 8">ALL</strain>
    </source>
</reference>
<feature type="transmembrane region" description="Helical" evidence="5">
    <location>
        <begin position="251"/>
        <end position="272"/>
    </location>
</feature>
<evidence type="ECO:0000313" key="8">
    <source>
        <dbReference type="Proteomes" id="UP000298663"/>
    </source>
</evidence>
<organism evidence="7 8">
    <name type="scientific">Steinernema carpocapsae</name>
    <name type="common">Entomopathogenic nematode</name>
    <dbReference type="NCBI Taxonomy" id="34508"/>
    <lineage>
        <taxon>Eukaryota</taxon>
        <taxon>Metazoa</taxon>
        <taxon>Ecdysozoa</taxon>
        <taxon>Nematoda</taxon>
        <taxon>Chromadorea</taxon>
        <taxon>Rhabditida</taxon>
        <taxon>Tylenchina</taxon>
        <taxon>Panagrolaimomorpha</taxon>
        <taxon>Strongyloidoidea</taxon>
        <taxon>Steinernematidae</taxon>
        <taxon>Steinernema</taxon>
    </lineage>
</organism>
<comment type="subcellular location">
    <subcellularLocation>
        <location evidence="1">Membrane</location>
    </subcellularLocation>
</comment>
<feature type="transmembrane region" description="Helical" evidence="5">
    <location>
        <begin position="49"/>
        <end position="69"/>
    </location>
</feature>
<feature type="transmembrane region" description="Helical" evidence="5">
    <location>
        <begin position="89"/>
        <end position="108"/>
    </location>
</feature>
<evidence type="ECO:0000256" key="3">
    <source>
        <dbReference type="ARBA" id="ARBA00022989"/>
    </source>
</evidence>
<accession>A0A4U5NYV3</accession>
<protein>
    <recommendedName>
        <fullName evidence="6">G-protein coupled receptors family 1 profile domain-containing protein</fullName>
    </recommendedName>
</protein>
<feature type="transmembrane region" description="Helical" evidence="5">
    <location>
        <begin position="128"/>
        <end position="150"/>
    </location>
</feature>
<dbReference type="InterPro" id="IPR019424">
    <property type="entry name" value="7TM_GPCR_Srsx"/>
</dbReference>
<dbReference type="Proteomes" id="UP000298663">
    <property type="component" value="Unassembled WGS sequence"/>
</dbReference>
<dbReference type="GO" id="GO:0016020">
    <property type="term" value="C:membrane"/>
    <property type="evidence" value="ECO:0007669"/>
    <property type="project" value="UniProtKB-SubCell"/>
</dbReference>
<keyword evidence="3 5" id="KW-1133">Transmembrane helix</keyword>
<dbReference type="InterPro" id="IPR017452">
    <property type="entry name" value="GPCR_Rhodpsn_7TM"/>
</dbReference>
<dbReference type="InterPro" id="IPR000276">
    <property type="entry name" value="GPCR_Rhodpsn"/>
</dbReference>
<proteinExistence type="predicted"/>
<gene>
    <name evidence="7" type="ORF">L596_013028</name>
</gene>
<keyword evidence="4 5" id="KW-0472">Membrane</keyword>
<dbReference type="EMBL" id="AZBU02000003">
    <property type="protein sequence ID" value="TKR88849.1"/>
    <property type="molecule type" value="Genomic_DNA"/>
</dbReference>
<feature type="transmembrane region" description="Helical" evidence="5">
    <location>
        <begin position="13"/>
        <end position="37"/>
    </location>
</feature>
<dbReference type="SMART" id="SM01381">
    <property type="entry name" value="7TM_GPCR_Srsx"/>
    <property type="match status" value="1"/>
</dbReference>
<dbReference type="PANTHER" id="PTHR23360">
    <property type="entry name" value="G-PROTEIN COUPLED RECEPTORS FAMILY 1 PROFILE DOMAIN-CONTAINING PROTEIN-RELATED"/>
    <property type="match status" value="1"/>
</dbReference>
<evidence type="ECO:0000256" key="5">
    <source>
        <dbReference type="SAM" id="Phobius"/>
    </source>
</evidence>
<reference evidence="7 8" key="1">
    <citation type="journal article" date="2015" name="Genome Biol.">
        <title>Comparative genomics of Steinernema reveals deeply conserved gene regulatory networks.</title>
        <authorList>
            <person name="Dillman A.R."/>
            <person name="Macchietto M."/>
            <person name="Porter C.F."/>
            <person name="Rogers A."/>
            <person name="Williams B."/>
            <person name="Antoshechkin I."/>
            <person name="Lee M.M."/>
            <person name="Goodwin Z."/>
            <person name="Lu X."/>
            <person name="Lewis E.E."/>
            <person name="Goodrich-Blair H."/>
            <person name="Stock S.P."/>
            <person name="Adams B.J."/>
            <person name="Sternberg P.W."/>
            <person name="Mortazavi A."/>
        </authorList>
    </citation>
    <scope>NUCLEOTIDE SEQUENCE [LARGE SCALE GENOMIC DNA]</scope>
    <source>
        <strain evidence="7 8">ALL</strain>
    </source>
</reference>
<feature type="transmembrane region" description="Helical" evidence="5">
    <location>
        <begin position="218"/>
        <end position="239"/>
    </location>
</feature>
<evidence type="ECO:0000256" key="1">
    <source>
        <dbReference type="ARBA" id="ARBA00004370"/>
    </source>
</evidence>
<feature type="transmembrane region" description="Helical" evidence="5">
    <location>
        <begin position="170"/>
        <end position="197"/>
    </location>
</feature>
<dbReference type="CDD" id="cd00637">
    <property type="entry name" value="7tm_classA_rhodopsin-like"/>
    <property type="match status" value="1"/>
</dbReference>
<dbReference type="GO" id="GO:0004930">
    <property type="term" value="F:G protein-coupled receptor activity"/>
    <property type="evidence" value="ECO:0007669"/>
    <property type="project" value="InterPro"/>
</dbReference>
<evidence type="ECO:0000256" key="4">
    <source>
        <dbReference type="ARBA" id="ARBA00023136"/>
    </source>
</evidence>
<dbReference type="PRINTS" id="PR00237">
    <property type="entry name" value="GPCRRHODOPSN"/>
</dbReference>
<dbReference type="InterPro" id="IPR047130">
    <property type="entry name" value="7TM_GPCR_Srsx_nematod"/>
</dbReference>
<evidence type="ECO:0000259" key="6">
    <source>
        <dbReference type="PROSITE" id="PS50262"/>
    </source>
</evidence>
<dbReference type="Pfam" id="PF10320">
    <property type="entry name" value="7TM_GPCR_Srsx"/>
    <property type="match status" value="1"/>
</dbReference>
<sequence>MDDSVIETIIKCFATSILLVDLLGIFGNVNLIVATVLFKQLRMNKCSLLIGLIAVCDLISTAFGIQAFIYDMVHKHDLLLYRNECFDKIWMFVFISCFETFLMFFLALDRLLAIAAPIFYQNLRAYKYFPIIGVPGILFGTAIVVLEFTVNDGMDQIQFCLPPTSLRLDIQAIYALCITVINCSTVVVYVIIGILIWRKTSSSFDTLLQTQIKVTKTIAFIVLFFILTWLAAHLISFIANVIFQGNMRRCLIHLLSMLPIHLNYAMNFYIYLWRNDTYRKLFIYQIKFVFNKIFCGMCCSVSAGKWAQETTTVSTRVQRISNENL</sequence>
<name>A0A4U5NYV3_STECR</name>
<evidence type="ECO:0000256" key="2">
    <source>
        <dbReference type="ARBA" id="ARBA00022692"/>
    </source>
</evidence>
<keyword evidence="2 5" id="KW-0812">Transmembrane</keyword>
<dbReference type="AlphaFoldDB" id="A0A4U5NYV3"/>
<dbReference type="PANTHER" id="PTHR23360:SF68">
    <property type="entry name" value="G-PROTEIN COUPLED RECEPTORS FAMILY 1 PROFILE DOMAIN-CONTAINING PROTEIN"/>
    <property type="match status" value="1"/>
</dbReference>
<evidence type="ECO:0000313" key="7">
    <source>
        <dbReference type="EMBL" id="TKR88849.1"/>
    </source>
</evidence>
<dbReference type="SUPFAM" id="SSF81321">
    <property type="entry name" value="Family A G protein-coupled receptor-like"/>
    <property type="match status" value="1"/>
</dbReference>
<feature type="domain" description="G-protein coupled receptors family 1 profile" evidence="6">
    <location>
        <begin position="27"/>
        <end position="271"/>
    </location>
</feature>
<keyword evidence="8" id="KW-1185">Reference proteome</keyword>
<dbReference type="PROSITE" id="PS50262">
    <property type="entry name" value="G_PROTEIN_RECEP_F1_2"/>
    <property type="match status" value="1"/>
</dbReference>
<dbReference type="Gene3D" id="1.20.1070.10">
    <property type="entry name" value="Rhodopsin 7-helix transmembrane proteins"/>
    <property type="match status" value="1"/>
</dbReference>
<comment type="caution">
    <text evidence="7">The sequence shown here is derived from an EMBL/GenBank/DDBJ whole genome shotgun (WGS) entry which is preliminary data.</text>
</comment>